<dbReference type="InterPro" id="IPR043428">
    <property type="entry name" value="LivM-like"/>
</dbReference>
<feature type="transmembrane region" description="Helical" evidence="6">
    <location>
        <begin position="317"/>
        <end position="340"/>
    </location>
</feature>
<organism evidence="8 9">
    <name type="scientific">Candidatus Pantoea symbiotica</name>
    <dbReference type="NCBI Taxonomy" id="1884370"/>
    <lineage>
        <taxon>Bacteria</taxon>
        <taxon>Pseudomonadati</taxon>
        <taxon>Pseudomonadota</taxon>
        <taxon>Gammaproteobacteria</taxon>
        <taxon>Enterobacterales</taxon>
        <taxon>Erwiniaceae</taxon>
        <taxon>Pantoea</taxon>
    </lineage>
</organism>
<evidence type="ECO:0000256" key="3">
    <source>
        <dbReference type="ARBA" id="ARBA00022692"/>
    </source>
</evidence>
<feature type="transmembrane region" description="Helical" evidence="6">
    <location>
        <begin position="12"/>
        <end position="35"/>
    </location>
</feature>
<feature type="transmembrane region" description="Helical" evidence="6">
    <location>
        <begin position="148"/>
        <end position="166"/>
    </location>
</feature>
<feature type="domain" description="High-affinity branched-chain amino acid transport system permease LivHM N-terminal" evidence="7">
    <location>
        <begin position="11"/>
        <end position="109"/>
    </location>
</feature>
<dbReference type="RefSeq" id="WP_008105460.1">
    <property type="nucleotide sequence ID" value="NZ_FOSD01000002.1"/>
</dbReference>
<feature type="transmembrane region" description="Helical" evidence="6">
    <location>
        <begin position="265"/>
        <end position="282"/>
    </location>
</feature>
<name>A0A1I3SWB2_9GAMM</name>
<evidence type="ECO:0000313" key="9">
    <source>
        <dbReference type="Proteomes" id="UP000198841"/>
    </source>
</evidence>
<comment type="subcellular location">
    <subcellularLocation>
        <location evidence="1">Cell inner membrane</location>
        <topology evidence="1">Multi-pass membrane protein</topology>
    </subcellularLocation>
</comment>
<feature type="transmembrane region" description="Helical" evidence="6">
    <location>
        <begin position="172"/>
        <end position="193"/>
    </location>
</feature>
<keyword evidence="5 6" id="KW-0472">Membrane</keyword>
<dbReference type="PANTHER" id="PTHR30482">
    <property type="entry name" value="HIGH-AFFINITY BRANCHED-CHAIN AMINO ACID TRANSPORT SYSTEM PERMEASE"/>
    <property type="match status" value="1"/>
</dbReference>
<evidence type="ECO:0000259" key="7">
    <source>
        <dbReference type="Pfam" id="PF11862"/>
    </source>
</evidence>
<comment type="caution">
    <text evidence="8">The sequence shown here is derived from an EMBL/GenBank/DDBJ whole genome shotgun (WGS) entry which is preliminary data.</text>
</comment>
<evidence type="ECO:0000256" key="1">
    <source>
        <dbReference type="ARBA" id="ARBA00004429"/>
    </source>
</evidence>
<evidence type="ECO:0000313" key="8">
    <source>
        <dbReference type="EMBL" id="SFJ61851.1"/>
    </source>
</evidence>
<feature type="transmembrane region" description="Helical" evidence="6">
    <location>
        <begin position="95"/>
        <end position="112"/>
    </location>
</feature>
<keyword evidence="2" id="KW-1003">Cell membrane</keyword>
<proteinExistence type="predicted"/>
<feature type="transmembrane region" description="Helical" evidence="6">
    <location>
        <begin position="352"/>
        <end position="379"/>
    </location>
</feature>
<dbReference type="Proteomes" id="UP000198841">
    <property type="component" value="Unassembled WGS sequence"/>
</dbReference>
<dbReference type="PANTHER" id="PTHR30482:SF20">
    <property type="entry name" value="HIGH-AFFINITY BRANCHED-CHAIN AMINO ACID TRANSPORT SYSTEM PERMEASE PROTEIN LIVM"/>
    <property type="match status" value="1"/>
</dbReference>
<protein>
    <submittedName>
        <fullName evidence="8">Amino acid/amide ABC transporter membrane protein 2, HAAT family</fullName>
    </submittedName>
</protein>
<feature type="transmembrane region" description="Helical" evidence="6">
    <location>
        <begin position="200"/>
        <end position="221"/>
    </location>
</feature>
<accession>A0A1I3SWB2</accession>
<sequence>MNAMTQSPLRQALLDTLLAGLVALVVFGPIVGVVLDGYSFKLSPQRVALLVAVVMAGRLLFSVFLHAPFGQRIMRKFASSDDGVYVREPGYRSRLRWILPLLLIVALAFPFLSSKYLLTVAILGLIYVLLGLGLNIVVGLAGLLDLGYVAFYAIGAYGLALGYQYLGLGFWSMLPLAALLAAFAGALLGFPVLRMHGDYLAIVTLGFGEIIRLVLTNWVAFTGGPNGVSVPSPTFFGLEFARRARDGGVPYHEFLHVTYNPNMKFIFIYVVLVLVVLLVLWIKHRLTRMPIGRAWEALREDEIACRAMGLNHVLVKLSAFMLGASTAGIAGVFFASYQGFVNPTSFTFFESALILAIVVLGGMGSTLGVVLAAFVLTVAPELLRSFAEYRVLLFGMLMVLMMIWRPRGLVRTARVGVPLRKGVRHE</sequence>
<evidence type="ECO:0000256" key="4">
    <source>
        <dbReference type="ARBA" id="ARBA00022989"/>
    </source>
</evidence>
<gene>
    <name evidence="8" type="ORF">SAMN05518863_10296</name>
</gene>
<dbReference type="InterPro" id="IPR001851">
    <property type="entry name" value="ABC_transp_permease"/>
</dbReference>
<feature type="transmembrane region" description="Helical" evidence="6">
    <location>
        <begin position="386"/>
        <end position="404"/>
    </location>
</feature>
<evidence type="ECO:0000256" key="2">
    <source>
        <dbReference type="ARBA" id="ARBA00022475"/>
    </source>
</evidence>
<dbReference type="NCBIfam" id="NF008450">
    <property type="entry name" value="PRK11301.1"/>
    <property type="match status" value="1"/>
</dbReference>
<keyword evidence="9" id="KW-1185">Reference proteome</keyword>
<evidence type="ECO:0000256" key="5">
    <source>
        <dbReference type="ARBA" id="ARBA00023136"/>
    </source>
</evidence>
<keyword evidence="3 6" id="KW-0812">Transmembrane</keyword>
<dbReference type="CDD" id="cd06581">
    <property type="entry name" value="TM_PBP1_LivM_like"/>
    <property type="match status" value="1"/>
</dbReference>
<evidence type="ECO:0000256" key="6">
    <source>
        <dbReference type="SAM" id="Phobius"/>
    </source>
</evidence>
<feature type="transmembrane region" description="Helical" evidence="6">
    <location>
        <begin position="118"/>
        <end position="141"/>
    </location>
</feature>
<dbReference type="EMBL" id="FOSD01000002">
    <property type="protein sequence ID" value="SFJ61851.1"/>
    <property type="molecule type" value="Genomic_DNA"/>
</dbReference>
<keyword evidence="4 6" id="KW-1133">Transmembrane helix</keyword>
<dbReference type="Pfam" id="PF11862">
    <property type="entry name" value="DUF3382"/>
    <property type="match status" value="1"/>
</dbReference>
<dbReference type="Pfam" id="PF02653">
    <property type="entry name" value="BPD_transp_2"/>
    <property type="match status" value="1"/>
</dbReference>
<dbReference type="InterPro" id="IPR021807">
    <property type="entry name" value="LivHM_N"/>
</dbReference>
<reference evidence="8 9" key="1">
    <citation type="submission" date="2016-10" db="EMBL/GenBank/DDBJ databases">
        <authorList>
            <person name="Varghese N."/>
            <person name="Submissions S."/>
        </authorList>
    </citation>
    <scope>NUCLEOTIDE SEQUENCE [LARGE SCALE GENOMIC DNA]</scope>
    <source>
        <strain evidence="8 9">YR512</strain>
    </source>
</reference>
<feature type="transmembrane region" description="Helical" evidence="6">
    <location>
        <begin position="47"/>
        <end position="67"/>
    </location>
</feature>